<comment type="similarity">
    <text evidence="1">Belongs to the BlaI transcriptional regulatory family.</text>
</comment>
<proteinExistence type="inferred from homology"/>
<protein>
    <submittedName>
        <fullName evidence="5">BlaI/MecI/CopY family transcriptional regulator</fullName>
    </submittedName>
</protein>
<dbReference type="InterPro" id="IPR036390">
    <property type="entry name" value="WH_DNA-bd_sf"/>
</dbReference>
<evidence type="ECO:0000313" key="5">
    <source>
        <dbReference type="EMBL" id="MYM84888.1"/>
    </source>
</evidence>
<dbReference type="Gene3D" id="1.10.10.10">
    <property type="entry name" value="Winged helix-like DNA-binding domain superfamily/Winged helix DNA-binding domain"/>
    <property type="match status" value="1"/>
</dbReference>
<dbReference type="InterPro" id="IPR005650">
    <property type="entry name" value="BlaI_family"/>
</dbReference>
<evidence type="ECO:0000256" key="1">
    <source>
        <dbReference type="ARBA" id="ARBA00011046"/>
    </source>
</evidence>
<dbReference type="InterPro" id="IPR036388">
    <property type="entry name" value="WH-like_DNA-bd_sf"/>
</dbReference>
<dbReference type="Pfam" id="PF03965">
    <property type="entry name" value="Penicillinase_R"/>
    <property type="match status" value="1"/>
</dbReference>
<dbReference type="Proteomes" id="UP000474565">
    <property type="component" value="Unassembled WGS sequence"/>
</dbReference>
<name>A0A6L8MS74_9BURK</name>
<dbReference type="GO" id="GO:0003677">
    <property type="term" value="F:DNA binding"/>
    <property type="evidence" value="ECO:0007669"/>
    <property type="project" value="UniProtKB-KW"/>
</dbReference>
<evidence type="ECO:0000256" key="3">
    <source>
        <dbReference type="ARBA" id="ARBA00023125"/>
    </source>
</evidence>
<sequence length="126" mass="14374">MKSPLPSPPTPRELDLLQVLWPISPATVQQVHQLMSKERPDLSHGAILRLMQIMHTKDLLVRDETHRFHLYSPAQAQEIVQTSLMRQLIQSAFSGSASAMLMTLVRSGTSEQEREEIQRLVREHAN</sequence>
<comment type="caution">
    <text evidence="5">The sequence shown here is derived from an EMBL/GenBank/DDBJ whole genome shotgun (WGS) entry which is preliminary data.</text>
</comment>
<keyword evidence="3" id="KW-0238">DNA-binding</keyword>
<evidence type="ECO:0000256" key="4">
    <source>
        <dbReference type="ARBA" id="ARBA00023163"/>
    </source>
</evidence>
<dbReference type="EMBL" id="WWCP01000042">
    <property type="protein sequence ID" value="MYM84888.1"/>
    <property type="molecule type" value="Genomic_DNA"/>
</dbReference>
<organism evidence="5 6">
    <name type="scientific">Duganella lactea</name>
    <dbReference type="NCBI Taxonomy" id="2692173"/>
    <lineage>
        <taxon>Bacteria</taxon>
        <taxon>Pseudomonadati</taxon>
        <taxon>Pseudomonadota</taxon>
        <taxon>Betaproteobacteria</taxon>
        <taxon>Burkholderiales</taxon>
        <taxon>Oxalobacteraceae</taxon>
        <taxon>Telluria group</taxon>
        <taxon>Duganella</taxon>
    </lineage>
</organism>
<dbReference type="SUPFAM" id="SSF46785">
    <property type="entry name" value="Winged helix' DNA-binding domain"/>
    <property type="match status" value="1"/>
</dbReference>
<evidence type="ECO:0000313" key="6">
    <source>
        <dbReference type="Proteomes" id="UP000474565"/>
    </source>
</evidence>
<evidence type="ECO:0000256" key="2">
    <source>
        <dbReference type="ARBA" id="ARBA00023015"/>
    </source>
</evidence>
<reference evidence="5 6" key="1">
    <citation type="submission" date="2019-12" db="EMBL/GenBank/DDBJ databases">
        <title>Novel species isolated from a subtropical stream in China.</title>
        <authorList>
            <person name="Lu H."/>
        </authorList>
    </citation>
    <scope>NUCLEOTIDE SEQUENCE [LARGE SCALE GENOMIC DNA]</scope>
    <source>
        <strain evidence="5 6">FT50W</strain>
    </source>
</reference>
<keyword evidence="4" id="KW-0804">Transcription</keyword>
<accession>A0A6L8MS74</accession>
<keyword evidence="2" id="KW-0805">Transcription regulation</keyword>
<dbReference type="RefSeq" id="WP_161021299.1">
    <property type="nucleotide sequence ID" value="NZ_WWCP01000042.1"/>
</dbReference>
<dbReference type="GO" id="GO:0045892">
    <property type="term" value="P:negative regulation of DNA-templated transcription"/>
    <property type="evidence" value="ECO:0007669"/>
    <property type="project" value="InterPro"/>
</dbReference>
<gene>
    <name evidence="5" type="ORF">GTP44_23440</name>
</gene>
<dbReference type="AlphaFoldDB" id="A0A6L8MS74"/>